<organism evidence="2 3">
    <name type="scientific">Weissella confusa</name>
    <name type="common">Lactobacillus confusus</name>
    <dbReference type="NCBI Taxonomy" id="1583"/>
    <lineage>
        <taxon>Bacteria</taxon>
        <taxon>Bacillati</taxon>
        <taxon>Bacillota</taxon>
        <taxon>Bacilli</taxon>
        <taxon>Lactobacillales</taxon>
        <taxon>Lactobacillaceae</taxon>
        <taxon>Weissella</taxon>
    </lineage>
</organism>
<dbReference type="AlphaFoldDB" id="A0A413FPY9"/>
<evidence type="ECO:0000313" key="2">
    <source>
        <dbReference type="EMBL" id="MBJ7639225.1"/>
    </source>
</evidence>
<reference evidence="2 3" key="2">
    <citation type="journal article" date="2021" name="Int. J. Food Microbiol.">
        <title>Safety demonstration of a microbial species for use in the food chain: Weissella confusa.</title>
        <authorList>
            <person name="Bourdichon F."/>
            <person name="Patrone V."/>
            <person name="Fontana A."/>
            <person name="Milani G."/>
            <person name="Morelli L."/>
        </authorList>
    </citation>
    <scope>NUCLEOTIDE SEQUENCE [LARGE SCALE GENOMIC DNA]</scope>
    <source>
        <strain evidence="1">CCUG 30943</strain>
        <strain evidence="2 3">CCUG 43002</strain>
    </source>
</reference>
<dbReference type="Proteomes" id="UP000728106">
    <property type="component" value="Unassembled WGS sequence"/>
</dbReference>
<sequence length="196" mass="21686">MRQLRLTQVTHSATGMSLVTDATGAIAYYITGEMGQKGNTLRILNQSATVLAELEQASLGFLPRFTMTVNGQQVGSIGLSLQLHEISFVSGLNWLILGNLDKQKFQITHLHHQLALTQPNNDGRLAITIYDEPNEAQLVLIAAFLDRWQFIASGRTAPWLSFFATPQRLLGSSYELHPELPGQSQSDRLESSIKSH</sequence>
<comment type="caution">
    <text evidence="2">The sequence shown here is derived from an EMBL/GenBank/DDBJ whole genome shotgun (WGS) entry which is preliminary data.</text>
</comment>
<evidence type="ECO:0000313" key="1">
    <source>
        <dbReference type="EMBL" id="MBJ7632742.1"/>
    </source>
</evidence>
<dbReference type="SUPFAM" id="SSF54518">
    <property type="entry name" value="Tubby C-terminal domain-like"/>
    <property type="match status" value="1"/>
</dbReference>
<reference evidence="2" key="1">
    <citation type="submission" date="2020-02" db="EMBL/GenBank/DDBJ databases">
        <authorList>
            <person name="Fontana A."/>
            <person name="Patrone V."/>
            <person name="Morelli L."/>
        </authorList>
    </citation>
    <scope>NUCLEOTIDE SEQUENCE</scope>
    <source>
        <strain evidence="1">CCUG 30943</strain>
        <strain evidence="2">CCUG 43002</strain>
    </source>
</reference>
<dbReference type="EMBL" id="JAAOCP010000008">
    <property type="protein sequence ID" value="MBJ7639225.1"/>
    <property type="molecule type" value="Genomic_DNA"/>
</dbReference>
<dbReference type="EMBL" id="JAAOCX010000007">
    <property type="protein sequence ID" value="MBJ7632742.1"/>
    <property type="molecule type" value="Genomic_DNA"/>
</dbReference>
<accession>A0A413FPY9</accession>
<proteinExistence type="predicted"/>
<protein>
    <submittedName>
        <fullName evidence="2">Uncharacterized protein</fullName>
    </submittedName>
</protein>
<name>A0A413FPY9_WEICO</name>
<dbReference type="RefSeq" id="WP_003608059.1">
    <property type="nucleotide sequence ID" value="NZ_ALXH01000041.1"/>
</dbReference>
<keyword evidence="3" id="KW-1185">Reference proteome</keyword>
<gene>
    <name evidence="2" type="ORF">HAU20_07495</name>
    <name evidence="1" type="ORF">HAU43_06550</name>
</gene>
<evidence type="ECO:0000313" key="3">
    <source>
        <dbReference type="Proteomes" id="UP000728106"/>
    </source>
</evidence>
<dbReference type="InterPro" id="IPR025659">
    <property type="entry name" value="Tubby-like_C"/>
</dbReference>
<dbReference type="Proteomes" id="UP000808038">
    <property type="component" value="Unassembled WGS sequence"/>
</dbReference>